<dbReference type="InterPro" id="IPR002711">
    <property type="entry name" value="HNH"/>
</dbReference>
<dbReference type="Proteomes" id="UP001589894">
    <property type="component" value="Unassembled WGS sequence"/>
</dbReference>
<dbReference type="InterPro" id="IPR003615">
    <property type="entry name" value="HNH_nuc"/>
</dbReference>
<evidence type="ECO:0000313" key="3">
    <source>
        <dbReference type="EMBL" id="MFC0564241.1"/>
    </source>
</evidence>
<dbReference type="SMART" id="SM00507">
    <property type="entry name" value="HNHc"/>
    <property type="match status" value="1"/>
</dbReference>
<sequence length="314" mass="34335">MTCGRLSVEQARIIAGAVEGARREAGLEVADKALRVLLGQAGELEPRALRMCAERILWHVAPQAAEEADRRALRRAERELDRRRDLTVSIATDGAVRLRGVLDAEAGSMLIAALDPLTAPNGPGDDRAPGQRRHDAFAEVLRLALRAGGLPNNGGEPPQLVITTGFDALTGRLGAGALDIGPRLSPEAVRRLACDAQILPAVLDGKGQVLDVGRQRRLFTGPLRRALVLRDRGCAFPGCDRPPRWADAHHIRSWADGGDTALHNAVLLCRYHHTVIHRGHWQVRLAPDGHPDFIPPAWIDPTQLPRRNRYHIRC</sequence>
<protein>
    <submittedName>
        <fullName evidence="3">DUF222 domain-containing protein</fullName>
    </submittedName>
</protein>
<organism evidence="3 4">
    <name type="scientific">Plantactinospora siamensis</name>
    <dbReference type="NCBI Taxonomy" id="555372"/>
    <lineage>
        <taxon>Bacteria</taxon>
        <taxon>Bacillati</taxon>
        <taxon>Actinomycetota</taxon>
        <taxon>Actinomycetes</taxon>
        <taxon>Micromonosporales</taxon>
        <taxon>Micromonosporaceae</taxon>
        <taxon>Plantactinospora</taxon>
    </lineage>
</organism>
<dbReference type="EMBL" id="JBHLUE010000004">
    <property type="protein sequence ID" value="MFC0564241.1"/>
    <property type="molecule type" value="Genomic_DNA"/>
</dbReference>
<gene>
    <name evidence="3" type="ORF">ACFFHU_08685</name>
</gene>
<feature type="domain" description="HNH nuclease" evidence="2">
    <location>
        <begin position="222"/>
        <end position="274"/>
    </location>
</feature>
<evidence type="ECO:0000313" key="4">
    <source>
        <dbReference type="Proteomes" id="UP001589894"/>
    </source>
</evidence>
<evidence type="ECO:0000256" key="1">
    <source>
        <dbReference type="ARBA" id="ARBA00023450"/>
    </source>
</evidence>
<dbReference type="Pfam" id="PF02720">
    <property type="entry name" value="DUF222"/>
    <property type="match status" value="1"/>
</dbReference>
<dbReference type="Pfam" id="PF01844">
    <property type="entry name" value="HNH"/>
    <property type="match status" value="1"/>
</dbReference>
<comment type="caution">
    <text evidence="3">The sequence shown here is derived from an EMBL/GenBank/DDBJ whole genome shotgun (WGS) entry which is preliminary data.</text>
</comment>
<reference evidence="3 4" key="1">
    <citation type="submission" date="2024-09" db="EMBL/GenBank/DDBJ databases">
        <authorList>
            <person name="Sun Q."/>
            <person name="Mori K."/>
        </authorList>
    </citation>
    <scope>NUCLEOTIDE SEQUENCE [LARGE SCALE GENOMIC DNA]</scope>
    <source>
        <strain evidence="3 4">TBRC 2205</strain>
    </source>
</reference>
<comment type="similarity">
    <text evidence="1">Belongs to the Rv1128c/1148c/1588c/1702c/1945/3466 family.</text>
</comment>
<evidence type="ECO:0000259" key="2">
    <source>
        <dbReference type="SMART" id="SM00507"/>
    </source>
</evidence>
<dbReference type="RefSeq" id="WP_377337186.1">
    <property type="nucleotide sequence ID" value="NZ_JBHLUE010000004.1"/>
</dbReference>
<name>A0ABV6NTY1_9ACTN</name>
<dbReference type="CDD" id="cd00085">
    <property type="entry name" value="HNHc"/>
    <property type="match status" value="1"/>
</dbReference>
<accession>A0ABV6NTY1</accession>
<proteinExistence type="inferred from homology"/>
<keyword evidence="4" id="KW-1185">Reference proteome</keyword>
<dbReference type="InterPro" id="IPR003870">
    <property type="entry name" value="DUF222"/>
</dbReference>